<protein>
    <submittedName>
        <fullName evidence="3">Dienelactone hydrolase family protein</fullName>
    </submittedName>
</protein>
<evidence type="ECO:0000256" key="1">
    <source>
        <dbReference type="ARBA" id="ARBA00022801"/>
    </source>
</evidence>
<dbReference type="Proteomes" id="UP000564806">
    <property type="component" value="Unassembled WGS sequence"/>
</dbReference>
<comment type="caution">
    <text evidence="3">The sequence shown here is derived from an EMBL/GenBank/DDBJ whole genome shotgun (WGS) entry which is preliminary data.</text>
</comment>
<dbReference type="GO" id="GO:0006508">
    <property type="term" value="P:proteolysis"/>
    <property type="evidence" value="ECO:0007669"/>
    <property type="project" value="InterPro"/>
</dbReference>
<dbReference type="GO" id="GO:0008236">
    <property type="term" value="F:serine-type peptidase activity"/>
    <property type="evidence" value="ECO:0007669"/>
    <property type="project" value="InterPro"/>
</dbReference>
<dbReference type="InterPro" id="IPR001375">
    <property type="entry name" value="Peptidase_S9_cat"/>
</dbReference>
<dbReference type="Gene3D" id="3.40.50.1820">
    <property type="entry name" value="alpha/beta hydrolase"/>
    <property type="match status" value="1"/>
</dbReference>
<accession>A0A850EIC6</accession>
<dbReference type="AlphaFoldDB" id="A0A850EIC6"/>
<dbReference type="RefSeq" id="WP_175371653.1">
    <property type="nucleotide sequence ID" value="NZ_JABWCS010000206.1"/>
</dbReference>
<dbReference type="PANTHER" id="PTHR22946">
    <property type="entry name" value="DIENELACTONE HYDROLASE DOMAIN-CONTAINING PROTEIN-RELATED"/>
    <property type="match status" value="1"/>
</dbReference>
<evidence type="ECO:0000259" key="2">
    <source>
        <dbReference type="Pfam" id="PF00326"/>
    </source>
</evidence>
<dbReference type="InterPro" id="IPR050261">
    <property type="entry name" value="FrsA_esterase"/>
</dbReference>
<dbReference type="EMBL" id="JABWCS010000206">
    <property type="protein sequence ID" value="NUU61103.1"/>
    <property type="molecule type" value="Genomic_DNA"/>
</dbReference>
<evidence type="ECO:0000313" key="4">
    <source>
        <dbReference type="Proteomes" id="UP000564806"/>
    </source>
</evidence>
<gene>
    <name evidence="3" type="ORF">HPT30_12160</name>
</gene>
<name>A0A850EIC6_9BACL</name>
<dbReference type="SUPFAM" id="SSF53474">
    <property type="entry name" value="alpha/beta-Hydrolases"/>
    <property type="match status" value="1"/>
</dbReference>
<dbReference type="Pfam" id="PF00326">
    <property type="entry name" value="Peptidase_S9"/>
    <property type="match status" value="1"/>
</dbReference>
<evidence type="ECO:0000313" key="3">
    <source>
        <dbReference type="EMBL" id="NUU61103.1"/>
    </source>
</evidence>
<reference evidence="3" key="1">
    <citation type="submission" date="2020-06" db="EMBL/GenBank/DDBJ databases">
        <title>Paenibacillus sp. nov., isolated from soil.</title>
        <authorList>
            <person name="Seo Y.L."/>
        </authorList>
    </citation>
    <scope>NUCLEOTIDE SEQUENCE [LARGE SCALE GENOMIC DNA]</scope>
    <source>
        <strain evidence="3">JW14</strain>
    </source>
</reference>
<proteinExistence type="predicted"/>
<sequence>MEYYGHWRNRAFFLILVIIILITATLSSCEATDPPDSDIEIISKELIEVPGQNPNIDIYKVFYKSDNIKVLAYLTVPKAAGKYPLVVHLHGGYALERKELSHYDFGFTFGFSYMSDEVVYLYPIYRGYLESDGHVQGIAENTRDAENGIKVAMSTGSVKSDSVYLLGASMGGGVALRLASERQDVKAVVGVSPFVGWDVNLRWLYEHPDANSPEIVEENRKTGEYVRFGLINANPESKGDYSILDRIPDIKAPVLLLQGTADESLIWQTVQDFAGDLEKAGKTVKLVLYPDGRHGLADKYQDQRNQEVTQWLHTYGMPKSFALQ</sequence>
<dbReference type="PANTHER" id="PTHR22946:SF9">
    <property type="entry name" value="POLYKETIDE TRANSFERASE AF380"/>
    <property type="match status" value="1"/>
</dbReference>
<keyword evidence="4" id="KW-1185">Reference proteome</keyword>
<keyword evidence="1 3" id="KW-0378">Hydrolase</keyword>
<organism evidence="3 4">
    <name type="scientific">Paenibacillus agri</name>
    <dbReference type="NCBI Taxonomy" id="2744309"/>
    <lineage>
        <taxon>Bacteria</taxon>
        <taxon>Bacillati</taxon>
        <taxon>Bacillota</taxon>
        <taxon>Bacilli</taxon>
        <taxon>Bacillales</taxon>
        <taxon>Paenibacillaceae</taxon>
        <taxon>Paenibacillus</taxon>
    </lineage>
</organism>
<dbReference type="GO" id="GO:0052689">
    <property type="term" value="F:carboxylic ester hydrolase activity"/>
    <property type="evidence" value="ECO:0007669"/>
    <property type="project" value="UniProtKB-ARBA"/>
</dbReference>
<feature type="domain" description="Peptidase S9 prolyl oligopeptidase catalytic" evidence="2">
    <location>
        <begin position="142"/>
        <end position="314"/>
    </location>
</feature>
<dbReference type="InterPro" id="IPR029058">
    <property type="entry name" value="AB_hydrolase_fold"/>
</dbReference>